<evidence type="ECO:0000313" key="2">
    <source>
        <dbReference type="Proteomes" id="UP001497535"/>
    </source>
</evidence>
<dbReference type="Proteomes" id="UP001497535">
    <property type="component" value="Unassembled WGS sequence"/>
</dbReference>
<protein>
    <submittedName>
        <fullName evidence="1">Uncharacterized protein</fullName>
    </submittedName>
</protein>
<gene>
    <name evidence="1" type="ORF">MENTE1834_LOCUS27462</name>
</gene>
<organism evidence="1 2">
    <name type="scientific">Meloidogyne enterolobii</name>
    <name type="common">Root-knot nematode worm</name>
    <name type="synonym">Meloidogyne mayaguensis</name>
    <dbReference type="NCBI Taxonomy" id="390850"/>
    <lineage>
        <taxon>Eukaryota</taxon>
        <taxon>Metazoa</taxon>
        <taxon>Ecdysozoa</taxon>
        <taxon>Nematoda</taxon>
        <taxon>Chromadorea</taxon>
        <taxon>Rhabditida</taxon>
        <taxon>Tylenchina</taxon>
        <taxon>Tylenchomorpha</taxon>
        <taxon>Tylenchoidea</taxon>
        <taxon>Meloidogynidae</taxon>
        <taxon>Meloidogyninae</taxon>
        <taxon>Meloidogyne</taxon>
    </lineage>
</organism>
<reference evidence="1" key="1">
    <citation type="submission" date="2023-11" db="EMBL/GenBank/DDBJ databases">
        <authorList>
            <person name="Poullet M."/>
        </authorList>
    </citation>
    <scope>NUCLEOTIDE SEQUENCE</scope>
    <source>
        <strain evidence="1">E1834</strain>
    </source>
</reference>
<keyword evidence="2" id="KW-1185">Reference proteome</keyword>
<dbReference type="EMBL" id="CAVMJV010000041">
    <property type="protein sequence ID" value="CAK5080299.1"/>
    <property type="molecule type" value="Genomic_DNA"/>
</dbReference>
<name>A0ACB0ZMI9_MELEN</name>
<proteinExistence type="predicted"/>
<accession>A0ACB0ZMI9</accession>
<evidence type="ECO:0000313" key="1">
    <source>
        <dbReference type="EMBL" id="CAK5080299.1"/>
    </source>
</evidence>
<comment type="caution">
    <text evidence="1">The sequence shown here is derived from an EMBL/GenBank/DDBJ whole genome shotgun (WGS) entry which is preliminary data.</text>
</comment>
<sequence length="101" mass="11665">MTLSCPYSKKGYINKDFVAQKKFALDLISILPEQDFNNRLSISLIIFNKKAILQFPFVIGRKQNDILKEIESIEHTGGPTSLVAASETVWEIFFKFYFKKL</sequence>